<name>A0ABR0A5T8_9CRUS</name>
<evidence type="ECO:0000313" key="2">
    <source>
        <dbReference type="EMBL" id="KAK4020414.1"/>
    </source>
</evidence>
<evidence type="ECO:0000313" key="3">
    <source>
        <dbReference type="Proteomes" id="UP001234178"/>
    </source>
</evidence>
<keyword evidence="3" id="KW-1185">Reference proteome</keyword>
<evidence type="ECO:0000256" key="1">
    <source>
        <dbReference type="SAM" id="MobiDB-lite"/>
    </source>
</evidence>
<dbReference type="EMBL" id="JAOYFB010000036">
    <property type="protein sequence ID" value="KAK4020414.1"/>
    <property type="molecule type" value="Genomic_DNA"/>
</dbReference>
<protein>
    <submittedName>
        <fullName evidence="2">Uncharacterized protein</fullName>
    </submittedName>
</protein>
<feature type="region of interest" description="Disordered" evidence="1">
    <location>
        <begin position="1"/>
        <end position="26"/>
    </location>
</feature>
<gene>
    <name evidence="2" type="ORF">OUZ56_002395</name>
</gene>
<proteinExistence type="predicted"/>
<organism evidence="2 3">
    <name type="scientific">Daphnia magna</name>
    <dbReference type="NCBI Taxonomy" id="35525"/>
    <lineage>
        <taxon>Eukaryota</taxon>
        <taxon>Metazoa</taxon>
        <taxon>Ecdysozoa</taxon>
        <taxon>Arthropoda</taxon>
        <taxon>Crustacea</taxon>
        <taxon>Branchiopoda</taxon>
        <taxon>Diplostraca</taxon>
        <taxon>Cladocera</taxon>
        <taxon>Anomopoda</taxon>
        <taxon>Daphniidae</taxon>
        <taxon>Daphnia</taxon>
    </lineage>
</organism>
<reference evidence="2 3" key="1">
    <citation type="journal article" date="2023" name="Nucleic Acids Res.">
        <title>The hologenome of Daphnia magna reveals possible DNA methylation and microbiome-mediated evolution of the host genome.</title>
        <authorList>
            <person name="Chaturvedi A."/>
            <person name="Li X."/>
            <person name="Dhandapani V."/>
            <person name="Marshall H."/>
            <person name="Kissane S."/>
            <person name="Cuenca-Cambronero M."/>
            <person name="Asole G."/>
            <person name="Calvet F."/>
            <person name="Ruiz-Romero M."/>
            <person name="Marangio P."/>
            <person name="Guigo R."/>
            <person name="Rago D."/>
            <person name="Mirbahai L."/>
            <person name="Eastwood N."/>
            <person name="Colbourne J.K."/>
            <person name="Zhou J."/>
            <person name="Mallon E."/>
            <person name="Orsini L."/>
        </authorList>
    </citation>
    <scope>NUCLEOTIDE SEQUENCE [LARGE SCALE GENOMIC DNA]</scope>
    <source>
        <strain evidence="2">LRV0_1</strain>
    </source>
</reference>
<comment type="caution">
    <text evidence="2">The sequence shown here is derived from an EMBL/GenBank/DDBJ whole genome shotgun (WGS) entry which is preliminary data.</text>
</comment>
<accession>A0ABR0A5T8</accession>
<feature type="compositionally biased region" description="Low complexity" evidence="1">
    <location>
        <begin position="1"/>
        <end position="10"/>
    </location>
</feature>
<sequence>MCSSASSVNKPSPPSPPSSSSSSVSSMASSVRRLRCLEPATHLVNGGMETLFFRRPLAGSVIHSRNCSVTAHGKPTSI</sequence>
<dbReference type="Proteomes" id="UP001234178">
    <property type="component" value="Unassembled WGS sequence"/>
</dbReference>